<evidence type="ECO:0000313" key="3">
    <source>
        <dbReference type="Proteomes" id="UP000603708"/>
    </source>
</evidence>
<sequence length="171" mass="18995">MARCFPGQYADSETGLNYNYFRYYDPEAARYIGPDPLGLEPAPNHHAYVPNPLGWDDTLGLAPRGPKNPLQFGQGYTGRLDTWPEGTKGTDFEIHVYDKSMREVGVFRSDGWFNKHGHTGADVEVPPSVENAVKGRAVDTMRKIGRIGPKGTEDISGDKWRRPPLSAEGCK</sequence>
<comment type="caution">
    <text evidence="2">The sequence shown here is derived from an EMBL/GenBank/DDBJ whole genome shotgun (WGS) entry which is preliminary data.</text>
</comment>
<gene>
    <name evidence="2" type="ORF">GCM10018793_05640</name>
</gene>
<dbReference type="AlphaFoldDB" id="A0A919FR57"/>
<dbReference type="PANTHER" id="PTHR32305:SF15">
    <property type="entry name" value="PROTEIN RHSA-RELATED"/>
    <property type="match status" value="1"/>
</dbReference>
<dbReference type="InterPro" id="IPR050708">
    <property type="entry name" value="T6SS_VgrG/RHS"/>
</dbReference>
<dbReference type="InterPro" id="IPR022385">
    <property type="entry name" value="Rhs_assc_core"/>
</dbReference>
<evidence type="ECO:0000256" key="1">
    <source>
        <dbReference type="SAM" id="MobiDB-lite"/>
    </source>
</evidence>
<feature type="region of interest" description="Disordered" evidence="1">
    <location>
        <begin position="146"/>
        <end position="171"/>
    </location>
</feature>
<dbReference type="Proteomes" id="UP000603708">
    <property type="component" value="Unassembled WGS sequence"/>
</dbReference>
<reference evidence="2" key="2">
    <citation type="submission" date="2020-09" db="EMBL/GenBank/DDBJ databases">
        <authorList>
            <person name="Sun Q."/>
            <person name="Ohkuma M."/>
        </authorList>
    </citation>
    <scope>NUCLEOTIDE SEQUENCE</scope>
    <source>
        <strain evidence="2">JCM 5069</strain>
    </source>
</reference>
<name>A0A919FR57_9ACTN</name>
<accession>A0A919FR57</accession>
<evidence type="ECO:0000313" key="2">
    <source>
        <dbReference type="EMBL" id="GHH70881.1"/>
    </source>
</evidence>
<reference evidence="2" key="1">
    <citation type="journal article" date="2014" name="Int. J. Syst. Evol. Microbiol.">
        <title>Complete genome sequence of Corynebacterium casei LMG S-19264T (=DSM 44701T), isolated from a smear-ripened cheese.</title>
        <authorList>
            <consortium name="US DOE Joint Genome Institute (JGI-PGF)"/>
            <person name="Walter F."/>
            <person name="Albersmeier A."/>
            <person name="Kalinowski J."/>
            <person name="Ruckert C."/>
        </authorList>
    </citation>
    <scope>NUCLEOTIDE SEQUENCE</scope>
    <source>
        <strain evidence="2">JCM 5069</strain>
    </source>
</reference>
<keyword evidence="3" id="KW-1185">Reference proteome</keyword>
<evidence type="ECO:0008006" key="4">
    <source>
        <dbReference type="Google" id="ProtNLM"/>
    </source>
</evidence>
<dbReference type="EMBL" id="BNCD01000001">
    <property type="protein sequence ID" value="GHH70881.1"/>
    <property type="molecule type" value="Genomic_DNA"/>
</dbReference>
<protein>
    <recommendedName>
        <fullName evidence="4">RHS repeat-associated core domain-containing protein</fullName>
    </recommendedName>
</protein>
<organism evidence="2 3">
    <name type="scientific">Streptomyces sulfonofaciens</name>
    <dbReference type="NCBI Taxonomy" id="68272"/>
    <lineage>
        <taxon>Bacteria</taxon>
        <taxon>Bacillati</taxon>
        <taxon>Actinomycetota</taxon>
        <taxon>Actinomycetes</taxon>
        <taxon>Kitasatosporales</taxon>
        <taxon>Streptomycetaceae</taxon>
        <taxon>Streptomyces</taxon>
    </lineage>
</organism>
<dbReference type="Gene3D" id="2.180.10.10">
    <property type="entry name" value="RHS repeat-associated core"/>
    <property type="match status" value="1"/>
</dbReference>
<dbReference type="NCBIfam" id="TIGR03696">
    <property type="entry name" value="Rhs_assc_core"/>
    <property type="match status" value="1"/>
</dbReference>
<dbReference type="PANTHER" id="PTHR32305">
    <property type="match status" value="1"/>
</dbReference>
<dbReference type="PRINTS" id="PR00394">
    <property type="entry name" value="RHSPROTEIN"/>
</dbReference>
<feature type="compositionally biased region" description="Basic and acidic residues" evidence="1">
    <location>
        <begin position="151"/>
        <end position="161"/>
    </location>
</feature>
<proteinExistence type="predicted"/>